<evidence type="ECO:0000256" key="3">
    <source>
        <dbReference type="ARBA" id="ARBA00022552"/>
    </source>
</evidence>
<evidence type="ECO:0000256" key="4">
    <source>
        <dbReference type="ARBA" id="ARBA00022737"/>
    </source>
</evidence>
<dbReference type="InterPro" id="IPR003107">
    <property type="entry name" value="HAT"/>
</dbReference>
<comment type="subcellular location">
    <subcellularLocation>
        <location evidence="1">Nucleus</location>
        <location evidence="1">Nucleolus</location>
    </subcellularLocation>
</comment>
<dbReference type="Proteomes" id="UP001408356">
    <property type="component" value="Unassembled WGS sequence"/>
</dbReference>
<organism evidence="7 8">
    <name type="scientific">Seiridium unicorne</name>
    <dbReference type="NCBI Taxonomy" id="138068"/>
    <lineage>
        <taxon>Eukaryota</taxon>
        <taxon>Fungi</taxon>
        <taxon>Dikarya</taxon>
        <taxon>Ascomycota</taxon>
        <taxon>Pezizomycotina</taxon>
        <taxon>Sordariomycetes</taxon>
        <taxon>Xylariomycetidae</taxon>
        <taxon>Amphisphaeriales</taxon>
        <taxon>Sporocadaceae</taxon>
        <taxon>Seiridium</taxon>
    </lineage>
</organism>
<dbReference type="InterPro" id="IPR011990">
    <property type="entry name" value="TPR-like_helical_dom_sf"/>
</dbReference>
<dbReference type="InterPro" id="IPR055347">
    <property type="entry name" value="UTP6_N"/>
</dbReference>
<dbReference type="SUPFAM" id="SSF48452">
    <property type="entry name" value="TPR-like"/>
    <property type="match status" value="1"/>
</dbReference>
<evidence type="ECO:0000313" key="8">
    <source>
        <dbReference type="Proteomes" id="UP001408356"/>
    </source>
</evidence>
<dbReference type="PANTHER" id="PTHR23271">
    <property type="entry name" value="HEPATOCELLULAR CARCINOMA-ASSOCIATED ANTIGEN 66"/>
    <property type="match status" value="1"/>
</dbReference>
<dbReference type="EMBL" id="JARVKF010000190">
    <property type="protein sequence ID" value="KAK9421347.1"/>
    <property type="molecule type" value="Genomic_DNA"/>
</dbReference>
<name>A0ABR2V3A1_9PEZI</name>
<evidence type="ECO:0000256" key="2">
    <source>
        <dbReference type="ARBA" id="ARBA00010734"/>
    </source>
</evidence>
<feature type="domain" description="U3 small nucleolar RNA-associated protein 6 N-terminal" evidence="6">
    <location>
        <begin position="12"/>
        <end position="85"/>
    </location>
</feature>
<dbReference type="SMART" id="SM00386">
    <property type="entry name" value="HAT"/>
    <property type="match status" value="3"/>
</dbReference>
<dbReference type="PANTHER" id="PTHR23271:SF1">
    <property type="entry name" value="U3 SMALL NUCLEOLAR RNA-ASSOCIATED PROTEIN 6 HOMOLOG"/>
    <property type="match status" value="1"/>
</dbReference>
<sequence>MAAVADKAHFFLEQSVPQLREFESLSIFSKPEITSLVKKRSDFEHLVLSPGSLPKDYAAYIRWERSLESLRAKRCKRLQIRKSSSHVGEGRIFGLYERAVQRHPGDVNMWKEYLKFAEEVKASKRWRKVMSRALRMHPNKPQLWVIAGRRAASNGDMLGARGFFMRGARFCTRDATVWLEYARCEMEWLARMEARKGKKGGVQKAVAEQAEHGDDAIMFADEDSDEDADENGRLVLPDPDAKGTKKVFDDGAVQQLANNPALDGAIPLAIYDISRKQQFFNAAVGGKFFDIFTEFSNVSAQPRIIQHVLDGMTEAYPNAPATCSCHIRQPLVGIEGNSAAYPKALREALARLKTALETTSDRSQLAQRTTAWIEPILASEDLDPAIRAVLEHTVRTLPQP</sequence>
<keyword evidence="5" id="KW-0539">Nucleus</keyword>
<comment type="similarity">
    <text evidence="2">Belongs to the UTP6 family.</text>
</comment>
<evidence type="ECO:0000256" key="1">
    <source>
        <dbReference type="ARBA" id="ARBA00004604"/>
    </source>
</evidence>
<dbReference type="Pfam" id="PF08640">
    <property type="entry name" value="U3_assoc_6"/>
    <property type="match status" value="1"/>
</dbReference>
<comment type="caution">
    <text evidence="7">The sequence shown here is derived from an EMBL/GenBank/DDBJ whole genome shotgun (WGS) entry which is preliminary data.</text>
</comment>
<evidence type="ECO:0000256" key="5">
    <source>
        <dbReference type="ARBA" id="ARBA00023242"/>
    </source>
</evidence>
<keyword evidence="3" id="KW-0698">rRNA processing</keyword>
<proteinExistence type="inferred from homology"/>
<accession>A0ABR2V3A1</accession>
<dbReference type="Gene3D" id="1.25.40.10">
    <property type="entry name" value="Tetratricopeptide repeat domain"/>
    <property type="match status" value="1"/>
</dbReference>
<protein>
    <submittedName>
        <fullName evidence="7">U3 small nucleolar RNA-associated protein 6</fullName>
    </submittedName>
</protein>
<evidence type="ECO:0000313" key="7">
    <source>
        <dbReference type="EMBL" id="KAK9421347.1"/>
    </source>
</evidence>
<dbReference type="InterPro" id="IPR013949">
    <property type="entry name" value="Utp6"/>
</dbReference>
<gene>
    <name evidence="7" type="ORF">SUNI508_05885</name>
</gene>
<keyword evidence="8" id="KW-1185">Reference proteome</keyword>
<keyword evidence="4" id="KW-0677">Repeat</keyword>
<reference evidence="7 8" key="1">
    <citation type="journal article" date="2024" name="J. Plant Pathol.">
        <title>Sequence and assembly of the genome of Seiridium unicorne, isolate CBS 538.82, causal agent of cypress canker disease.</title>
        <authorList>
            <person name="Scali E."/>
            <person name="Rocca G.D."/>
            <person name="Danti R."/>
            <person name="Garbelotto M."/>
            <person name="Barberini S."/>
            <person name="Baroncelli R."/>
            <person name="Emiliani G."/>
        </authorList>
    </citation>
    <scope>NUCLEOTIDE SEQUENCE [LARGE SCALE GENOMIC DNA]</scope>
    <source>
        <strain evidence="7 8">BM-138-508</strain>
    </source>
</reference>
<evidence type="ECO:0000259" key="6">
    <source>
        <dbReference type="Pfam" id="PF08640"/>
    </source>
</evidence>